<feature type="compositionally biased region" description="Polar residues" evidence="4">
    <location>
        <begin position="268"/>
        <end position="293"/>
    </location>
</feature>
<dbReference type="EMBL" id="CAJFDH010000004">
    <property type="protein sequence ID" value="CAD5218122.1"/>
    <property type="molecule type" value="Genomic_DNA"/>
</dbReference>
<dbReference type="SUPFAM" id="SSF50156">
    <property type="entry name" value="PDZ domain-like"/>
    <property type="match status" value="1"/>
</dbReference>
<comment type="caution">
    <text evidence="10">The sequence shown here is derived from an EMBL/GenBank/DDBJ whole genome shotgun (WGS) entry which is preliminary data.</text>
</comment>
<feature type="region of interest" description="Disordered" evidence="4">
    <location>
        <begin position="419"/>
        <end position="442"/>
    </location>
</feature>
<dbReference type="InterPro" id="IPR036964">
    <property type="entry name" value="RASGEF_cat_dom_sf"/>
</dbReference>
<sequence>MNNNKVIDALRRPPRERSDDDTKLIFLYLRQLDVFRILADGPLKSIAETARYERHPKDHILFRKGQSATCWFILISGSVLMNNQIYLPSGCFGKRSGMNLRRSSDCLVIQPSDMIVIDYNDVQRIPVRYNSGSATLGRSRANTHASPVPSIPPPLPHRTPQPYQYHQQTTFKTNGAGYSLRHSGDLAYEFHQQFAAQSNPQYCANKGTQSGGLHATRGGSNLQNHGVQTSSQLQHSNIHQPSSSSQYTPHNLPYPPSTSNPSYSQTTHNLPYSSPAQNAQTSIPVHRSYNPSPTRPFQTFVGVLPAEKPSEDFSDATLTFRNTLAQPNPQKRVPSPAPRSASISVCPKETGYTYHENYNKQSEMWQAAIPSTSNHFNRQFVPNVTSGNGYTNSNESQQKRGSIHESQLVHLTESFDSGVQLKSNSSSNSSQPPPPAPFIADNNMEEQNNDRFLAPSAQRINKMRVQLSRKNSDDSNSSIRMRSHSNAQSALLNARRFRGRSTASSSTTDGDEFSGLPETAVDTDDEDDEEESIPSHDFSYMELKDNVRECLEKEPAERNSDDIHVLMEFMQQMPALASLPLSIKRQLCLKMVFAVVPEAGTVILHHGERIDSWSVVVNGAVETVRSNGERLEYRLGDAFGAQPQPQSQYNDGDTKTLCDDCEFVLVEHQDYCSIMSTLDQHIEQENDLITGEIVREAERRVVGSQVALVIIKAKPDRLIQHLVDETDPTNMDENYAQDFFLMYRVFISDPTIIMHRLLEWFQDRRYREKVTCILLHWVNNHFNDFECSQEMLKLLDTFEQNLEAFELYHQQSLLNITCSVKSHPRQATLTRSNRDQELAFSIIGGNANHPDLPAVDGIFIAHVEPNSPAEKNGLKKGDEIIEANGQNFRTIALTKALDILRESTHLSLTIKSNMMNFKEMTMRQENGIVDHSKQTGTMGRYQKKSMKRERLGNAGSQTDLSKERNGAISAASSGYSSATATPASKASMFDKLKTMFKGNGINGTAVQEIDLTTDADERTYGTLRTSRSNPDISSNLKEPQPFGSHSPALQHRNSNQFPEHAVKVYRSDQSFRFLNVFPDTTARQIVQMALLEFGMQAEATNNDQEWGLCECVCSVAEKRVFIKQRRLPDDLQNLAERVGLASRLYIKNNNRSETLLPDELAPEVMKEAKINLYALNAQFVAIQLTLQDFDIFSSIEATEYVDNLFQLESRYGWPKLQVFEDQFNREMWWVVTEICLERTVSKRAKTIKKFIKIARHCRDLRNFNSMFAIISGLEKPAVRRLSHTWERIPGKYMKMLADIQGLLDPSRNMSKYRQHLAAVSPTPPVIPIYPIMRKDLTFAHESKPTCCGALINFDKLRMIARIIRSVTMLCSVKYDLEFMSTQAAINEINGSGTVRKGANGANSLNGTVKSLGNLSRKKLYEQTLMRRKVKTYLAEMPIIDQENELDQLSLACEPGQVQSNAGQNSVPLARRRVPSPTPSSLSSHSNQSDQNKKFFQQHSKFGVESPQAIQKMLSLVQNSKIKPNGAQSQSPLIPPKKPTFSTSTLKRIPSFGAAKANEENGN</sequence>
<proteinExistence type="inferred from homology"/>
<feature type="domain" description="N-terminal Ras-GEF" evidence="9">
    <location>
        <begin position="706"/>
        <end position="824"/>
    </location>
</feature>
<feature type="compositionally biased region" description="Polar residues" evidence="4">
    <location>
        <begin position="218"/>
        <end position="249"/>
    </location>
</feature>
<gene>
    <name evidence="10" type="ORF">BOKJ2_LOCUS7332</name>
</gene>
<evidence type="ECO:0000259" key="6">
    <source>
        <dbReference type="PROSITE" id="PS50042"/>
    </source>
</evidence>
<feature type="compositionally biased region" description="Low complexity" evidence="4">
    <location>
        <begin position="1478"/>
        <end position="1488"/>
    </location>
</feature>
<dbReference type="PROSITE" id="PS50200">
    <property type="entry name" value="RA"/>
    <property type="match status" value="1"/>
</dbReference>
<dbReference type="CDD" id="cd00038">
    <property type="entry name" value="CAP_ED"/>
    <property type="match status" value="2"/>
</dbReference>
<dbReference type="SMART" id="SM00228">
    <property type="entry name" value="PDZ"/>
    <property type="match status" value="1"/>
</dbReference>
<dbReference type="InterPro" id="IPR023578">
    <property type="entry name" value="Ras_GEF_dom_sf"/>
</dbReference>
<dbReference type="PANTHER" id="PTHR23113">
    <property type="entry name" value="GUANINE NUCLEOTIDE EXCHANGE FACTOR"/>
    <property type="match status" value="1"/>
</dbReference>
<dbReference type="PANTHER" id="PTHR23113:SF249">
    <property type="entry name" value="RAP GUANINE NUCLEOTIDE EXCHANGE FACTOR 6"/>
    <property type="match status" value="1"/>
</dbReference>
<evidence type="ECO:0000256" key="1">
    <source>
        <dbReference type="ARBA" id="ARBA00010829"/>
    </source>
</evidence>
<dbReference type="InterPro" id="IPR001895">
    <property type="entry name" value="RASGEF_cat_dom"/>
</dbReference>
<feature type="compositionally biased region" description="Polar residues" evidence="4">
    <location>
        <begin position="1022"/>
        <end position="1037"/>
    </location>
</feature>
<dbReference type="InterPro" id="IPR000595">
    <property type="entry name" value="cNMP-bd_dom"/>
</dbReference>
<dbReference type="Pfam" id="PF00595">
    <property type="entry name" value="PDZ"/>
    <property type="match status" value="1"/>
</dbReference>
<evidence type="ECO:0000256" key="2">
    <source>
        <dbReference type="ARBA" id="ARBA00022658"/>
    </source>
</evidence>
<feature type="compositionally biased region" description="Polar residues" evidence="4">
    <location>
        <begin position="1520"/>
        <end position="1531"/>
    </location>
</feature>
<feature type="compositionally biased region" description="Polar residues" evidence="4">
    <location>
        <begin position="1456"/>
        <end position="1466"/>
    </location>
</feature>
<dbReference type="PROSITE" id="PS50009">
    <property type="entry name" value="RASGEF_CAT"/>
    <property type="match status" value="1"/>
</dbReference>
<dbReference type="PROSITE" id="PS50042">
    <property type="entry name" value="CNMP_BINDING_3"/>
    <property type="match status" value="2"/>
</dbReference>
<dbReference type="SMART" id="SM00229">
    <property type="entry name" value="RasGEFN"/>
    <property type="match status" value="1"/>
</dbReference>
<feature type="compositionally biased region" description="Polar residues" evidence="4">
    <location>
        <begin position="474"/>
        <end position="485"/>
    </location>
</feature>
<protein>
    <submittedName>
        <fullName evidence="10">Uncharacterized protein</fullName>
    </submittedName>
</protein>
<dbReference type="Proteomes" id="UP000614601">
    <property type="component" value="Unassembled WGS sequence"/>
</dbReference>
<dbReference type="SMART" id="SM00147">
    <property type="entry name" value="RasGEF"/>
    <property type="match status" value="1"/>
</dbReference>
<dbReference type="PROSITE" id="PS50212">
    <property type="entry name" value="RASGEF_NTER"/>
    <property type="match status" value="1"/>
</dbReference>
<feature type="region of interest" description="Disordered" evidence="4">
    <location>
        <begin position="1456"/>
        <end position="1491"/>
    </location>
</feature>
<feature type="region of interest" description="Disordered" evidence="4">
    <location>
        <begin position="493"/>
        <end position="536"/>
    </location>
</feature>
<accession>A0A811KNV7</accession>
<name>A0A811KNV7_9BILA</name>
<feature type="domain" description="Cyclic nucleotide-binding" evidence="6">
    <location>
        <begin position="575"/>
        <end position="640"/>
    </location>
</feature>
<feature type="domain" description="Ras-associating" evidence="8">
    <location>
        <begin position="1058"/>
        <end position="1151"/>
    </location>
</feature>
<dbReference type="InterPro" id="IPR008937">
    <property type="entry name" value="Ras-like_GEF"/>
</dbReference>
<dbReference type="GO" id="GO:0007265">
    <property type="term" value="P:Ras protein signal transduction"/>
    <property type="evidence" value="ECO:0007669"/>
    <property type="project" value="TreeGrafter"/>
</dbReference>
<dbReference type="Gene3D" id="2.30.42.10">
    <property type="match status" value="1"/>
</dbReference>
<feature type="compositionally biased region" description="Polar residues" evidence="4">
    <location>
        <begin position="133"/>
        <end position="145"/>
    </location>
</feature>
<dbReference type="SMART" id="SM00100">
    <property type="entry name" value="cNMP"/>
    <property type="match status" value="2"/>
</dbReference>
<evidence type="ECO:0000259" key="9">
    <source>
        <dbReference type="PROSITE" id="PS50212"/>
    </source>
</evidence>
<feature type="domain" description="Cyclic nucleotide-binding" evidence="6">
    <location>
        <begin position="34"/>
        <end position="79"/>
    </location>
</feature>
<dbReference type="InterPro" id="IPR036034">
    <property type="entry name" value="PDZ_sf"/>
</dbReference>
<dbReference type="SUPFAM" id="SSF54236">
    <property type="entry name" value="Ubiquitin-like"/>
    <property type="match status" value="1"/>
</dbReference>
<dbReference type="Pfam" id="PF00788">
    <property type="entry name" value="RA"/>
    <property type="match status" value="1"/>
</dbReference>
<feature type="compositionally biased region" description="Acidic residues" evidence="4">
    <location>
        <begin position="521"/>
        <end position="532"/>
    </location>
</feature>
<feature type="region of interest" description="Disordered" evidence="4">
    <location>
        <begin position="937"/>
        <end position="980"/>
    </location>
</feature>
<evidence type="ECO:0000259" key="7">
    <source>
        <dbReference type="PROSITE" id="PS50106"/>
    </source>
</evidence>
<evidence type="ECO:0000259" key="8">
    <source>
        <dbReference type="PROSITE" id="PS50200"/>
    </source>
</evidence>
<dbReference type="EMBL" id="CAJFCW020000004">
    <property type="protein sequence ID" value="CAG9109322.1"/>
    <property type="molecule type" value="Genomic_DNA"/>
</dbReference>
<feature type="compositionally biased region" description="Polar residues" evidence="4">
    <location>
        <begin position="378"/>
        <end position="400"/>
    </location>
</feature>
<dbReference type="InterPro" id="IPR029071">
    <property type="entry name" value="Ubiquitin-like_domsf"/>
</dbReference>
<dbReference type="GO" id="GO:0005085">
    <property type="term" value="F:guanyl-nucleotide exchange factor activity"/>
    <property type="evidence" value="ECO:0007669"/>
    <property type="project" value="UniProtKB-KW"/>
</dbReference>
<feature type="region of interest" description="Disordered" evidence="4">
    <location>
        <begin position="1520"/>
        <end position="1562"/>
    </location>
</feature>
<dbReference type="Proteomes" id="UP000783686">
    <property type="component" value="Unassembled WGS sequence"/>
</dbReference>
<dbReference type="InterPro" id="IPR018490">
    <property type="entry name" value="cNMP-bd_dom_sf"/>
</dbReference>
<feature type="region of interest" description="Disordered" evidence="4">
    <location>
        <begin position="378"/>
        <end position="403"/>
    </location>
</feature>
<dbReference type="Pfam" id="PF00618">
    <property type="entry name" value="RasGEF_N"/>
    <property type="match status" value="1"/>
</dbReference>
<evidence type="ECO:0000256" key="4">
    <source>
        <dbReference type="SAM" id="MobiDB-lite"/>
    </source>
</evidence>
<comment type="similarity">
    <text evidence="1">Belongs to the RAPGEF2 family.</text>
</comment>
<dbReference type="GO" id="GO:0016324">
    <property type="term" value="C:apical plasma membrane"/>
    <property type="evidence" value="ECO:0007669"/>
    <property type="project" value="TreeGrafter"/>
</dbReference>
<feature type="domain" description="PDZ" evidence="7">
    <location>
        <begin position="826"/>
        <end position="903"/>
    </location>
</feature>
<dbReference type="Gene3D" id="1.10.840.10">
    <property type="entry name" value="Ras guanine-nucleotide exchange factors catalytic domain"/>
    <property type="match status" value="1"/>
</dbReference>
<dbReference type="Pfam" id="PF00617">
    <property type="entry name" value="RasGEF"/>
    <property type="match status" value="1"/>
</dbReference>
<reference evidence="10" key="1">
    <citation type="submission" date="2020-09" db="EMBL/GenBank/DDBJ databases">
        <authorList>
            <person name="Kikuchi T."/>
        </authorList>
    </citation>
    <scope>NUCLEOTIDE SEQUENCE</scope>
    <source>
        <strain evidence="10">SH1</strain>
    </source>
</reference>
<keyword evidence="11" id="KW-1185">Reference proteome</keyword>
<dbReference type="Gene3D" id="2.60.120.10">
    <property type="entry name" value="Jelly Rolls"/>
    <property type="match status" value="2"/>
</dbReference>
<evidence type="ECO:0000256" key="3">
    <source>
        <dbReference type="PROSITE-ProRule" id="PRU00168"/>
    </source>
</evidence>
<dbReference type="InterPro" id="IPR001478">
    <property type="entry name" value="PDZ"/>
</dbReference>
<feature type="compositionally biased region" description="Low complexity" evidence="4">
    <location>
        <begin position="966"/>
        <end position="980"/>
    </location>
</feature>
<dbReference type="InterPro" id="IPR014710">
    <property type="entry name" value="RmlC-like_jellyroll"/>
</dbReference>
<organism evidence="10 11">
    <name type="scientific">Bursaphelenchus okinawaensis</name>
    <dbReference type="NCBI Taxonomy" id="465554"/>
    <lineage>
        <taxon>Eukaryota</taxon>
        <taxon>Metazoa</taxon>
        <taxon>Ecdysozoa</taxon>
        <taxon>Nematoda</taxon>
        <taxon>Chromadorea</taxon>
        <taxon>Rhabditida</taxon>
        <taxon>Tylenchina</taxon>
        <taxon>Tylenchomorpha</taxon>
        <taxon>Aphelenchoidea</taxon>
        <taxon>Aphelenchoididae</taxon>
        <taxon>Bursaphelenchus</taxon>
    </lineage>
</organism>
<dbReference type="InterPro" id="IPR000159">
    <property type="entry name" value="RA_dom"/>
</dbReference>
<feature type="compositionally biased region" description="Pro residues" evidence="4">
    <location>
        <begin position="149"/>
        <end position="159"/>
    </location>
</feature>
<feature type="region of interest" description="Disordered" evidence="4">
    <location>
        <begin position="133"/>
        <end position="162"/>
    </location>
</feature>
<feature type="region of interest" description="Disordered" evidence="4">
    <location>
        <begin position="1022"/>
        <end position="1052"/>
    </location>
</feature>
<dbReference type="CDD" id="cd00155">
    <property type="entry name" value="RasGEF"/>
    <property type="match status" value="1"/>
</dbReference>
<dbReference type="InterPro" id="IPR000651">
    <property type="entry name" value="Ras-like_Gua-exchang_fac_N"/>
</dbReference>
<feature type="domain" description="Ras-GEF" evidence="5">
    <location>
        <begin position="1176"/>
        <end position="1403"/>
    </location>
</feature>
<dbReference type="Gene3D" id="1.20.870.10">
    <property type="entry name" value="Son of sevenless (SoS) protein Chain: S domain 1"/>
    <property type="match status" value="1"/>
</dbReference>
<feature type="region of interest" description="Disordered" evidence="4">
    <location>
        <begin position="466"/>
        <end position="485"/>
    </location>
</feature>
<evidence type="ECO:0000313" key="11">
    <source>
        <dbReference type="Proteomes" id="UP000614601"/>
    </source>
</evidence>
<evidence type="ECO:0000313" key="10">
    <source>
        <dbReference type="EMBL" id="CAD5218122.1"/>
    </source>
</evidence>
<dbReference type="PROSITE" id="PS50106">
    <property type="entry name" value="PDZ"/>
    <property type="match status" value="1"/>
</dbReference>
<feature type="region of interest" description="Disordered" evidence="4">
    <location>
        <begin position="205"/>
        <end position="293"/>
    </location>
</feature>
<dbReference type="SUPFAM" id="SSF48366">
    <property type="entry name" value="Ras GEF"/>
    <property type="match status" value="1"/>
</dbReference>
<keyword evidence="2 3" id="KW-0344">Guanine-nucleotide releasing factor</keyword>
<dbReference type="SUPFAM" id="SSF51206">
    <property type="entry name" value="cAMP-binding domain-like"/>
    <property type="match status" value="2"/>
</dbReference>
<dbReference type="SMART" id="SM00314">
    <property type="entry name" value="RA"/>
    <property type="match status" value="1"/>
</dbReference>
<evidence type="ECO:0000259" key="5">
    <source>
        <dbReference type="PROSITE" id="PS50009"/>
    </source>
</evidence>
<dbReference type="CDD" id="cd06224">
    <property type="entry name" value="REM"/>
    <property type="match status" value="1"/>
</dbReference>
<dbReference type="OrthoDB" id="21144at2759"/>